<dbReference type="EMBL" id="JARBHB010000005">
    <property type="protein sequence ID" value="KAJ8882571.1"/>
    <property type="molecule type" value="Genomic_DNA"/>
</dbReference>
<feature type="domain" description="Reverse transcriptase" evidence="3">
    <location>
        <begin position="436"/>
        <end position="618"/>
    </location>
</feature>
<feature type="region of interest" description="Disordered" evidence="1">
    <location>
        <begin position="166"/>
        <end position="191"/>
    </location>
</feature>
<keyword evidence="6" id="KW-1185">Reference proteome</keyword>
<proteinExistence type="predicted"/>
<dbReference type="Proteomes" id="UP001159363">
    <property type="component" value="Chromosome 4"/>
</dbReference>
<evidence type="ECO:0008006" key="7">
    <source>
        <dbReference type="Google" id="ProtNLM"/>
    </source>
</evidence>
<evidence type="ECO:0000313" key="6">
    <source>
        <dbReference type="Proteomes" id="UP001159363"/>
    </source>
</evidence>
<protein>
    <recommendedName>
        <fullName evidence="7">Reverse transcriptase domain-containing protein</fullName>
    </recommendedName>
</protein>
<accession>A0ABQ9HE14</accession>
<evidence type="ECO:0000256" key="1">
    <source>
        <dbReference type="SAM" id="MobiDB-lite"/>
    </source>
</evidence>
<dbReference type="Pfam" id="PF13843">
    <property type="entry name" value="DDE_Tnp_1_7"/>
    <property type="match status" value="1"/>
</dbReference>
<evidence type="ECO:0000259" key="3">
    <source>
        <dbReference type="Pfam" id="PF00078"/>
    </source>
</evidence>
<dbReference type="SUPFAM" id="SSF56672">
    <property type="entry name" value="DNA/RNA polymerases"/>
    <property type="match status" value="1"/>
</dbReference>
<feature type="transmembrane region" description="Helical" evidence="2">
    <location>
        <begin position="963"/>
        <end position="983"/>
    </location>
</feature>
<dbReference type="InterPro" id="IPR029526">
    <property type="entry name" value="PGBD"/>
</dbReference>
<keyword evidence="2" id="KW-1133">Transmembrane helix</keyword>
<dbReference type="InterPro" id="IPR000477">
    <property type="entry name" value="RT_dom"/>
</dbReference>
<organism evidence="5 6">
    <name type="scientific">Dryococelus australis</name>
    <dbReference type="NCBI Taxonomy" id="614101"/>
    <lineage>
        <taxon>Eukaryota</taxon>
        <taxon>Metazoa</taxon>
        <taxon>Ecdysozoa</taxon>
        <taxon>Arthropoda</taxon>
        <taxon>Hexapoda</taxon>
        <taxon>Insecta</taxon>
        <taxon>Pterygota</taxon>
        <taxon>Neoptera</taxon>
        <taxon>Polyneoptera</taxon>
        <taxon>Phasmatodea</taxon>
        <taxon>Verophasmatodea</taxon>
        <taxon>Anareolatae</taxon>
        <taxon>Phasmatidae</taxon>
        <taxon>Eurycanthinae</taxon>
        <taxon>Dryococelus</taxon>
    </lineage>
</organism>
<dbReference type="PANTHER" id="PTHR19446">
    <property type="entry name" value="REVERSE TRANSCRIPTASES"/>
    <property type="match status" value="1"/>
</dbReference>
<sequence>MTPPAPKLTPHTSKASHSLKAAMLRDIRELRTACIKSPFCPMKHYDNGHKQFMQSDTLKNIIKNCKFSCFESQQVFSSIPLAASVGTDSSGDYAIIAVAVWASLWLDDNMKPPVTTDGIKVLLNHAHDEQGGPFQGIRTAVIAESSAYSITASKAVPVGCDQYRGGSRTANRRSSTAGLAPRRPARRKAGGGLSCRVGIHFRQNPPTFKSLRREIEYACHPRNVEVRRTKLSSPVGHGKLGVDQISYVVPYVYACVCVTLTIVHRLLYVVYIQRVYVSARWRANDTSKALPKSSITFSQRALLFVAAVNQPGLCVAIASCTRRPASALLGGGGEGELPERNPCKPDLRVRLRQPTVAEPDPTHAEEVKRIIKFMKPRKAPGFGSLQAIVLKQLPDSMFEAIAECSNASFNLAHFPTPWKCASVIVFPKLGKDPTQLQNYHPISLLTLLSKIHERVLLRCLNTHIRDINLFPSEQFGFRKNHTTVHQLVRFSERVTNTFNWSQYTVAVFLDVEKAFDRVFHSGLLYKLYKIISQIAISSFWHTILINNPSLYPLREQYLKRKILGQEFPGQYPRANDTAIYTRSRRAEIAIQRDQAQLNELETYFRLWSIKINMGKCEALVFTRCNIPCLAFHFPTADSKAATEQLYSQITAGLVATFGSLQQLERDLPCINNQSTLPYPKLHALIAYGHRYALLQPMATGIGPCKAKENYFLQKTHGSELDANECFDEIVDENTSCAASTSQPTTIGLSSPSIVLHQPIACVSSDPVDNEDESDNDLTENITNTSLFGWRNCLEALRFDDSTTREVREETDPAATVSQIFNMFIVNCQKNHAMGAHGCFDETLVPFRSHVCFLVNMPKKPAKYGMKLLCLTDAHNSYFYNSYVYTGKGSDGATLTSAERKLQIPSQAVLKAVILLSSMHHYEFKETSTIEREIISFHNVTKSGVDAIDMKCFNYYTNRKTRRWLLAIFYYILAICGSNAYVLYNMYIKAEKLATYEFVKNLGISLATPFMKKRLTIPNLPDKLRELIQEAVGEDQEKDATPLVSVIRSDKLRELIQEAVEEDQEKDATPSVSVIRSDKLRELIQEAV</sequence>
<name>A0ABQ9HE14_9NEOP</name>
<feature type="domain" description="PiggyBac transposable element-derived protein" evidence="4">
    <location>
        <begin position="793"/>
        <end position="893"/>
    </location>
</feature>
<dbReference type="Pfam" id="PF00078">
    <property type="entry name" value="RVT_1"/>
    <property type="match status" value="1"/>
</dbReference>
<dbReference type="InterPro" id="IPR043502">
    <property type="entry name" value="DNA/RNA_pol_sf"/>
</dbReference>
<evidence type="ECO:0000259" key="4">
    <source>
        <dbReference type="Pfam" id="PF13843"/>
    </source>
</evidence>
<comment type="caution">
    <text evidence="5">The sequence shown here is derived from an EMBL/GenBank/DDBJ whole genome shotgun (WGS) entry which is preliminary data.</text>
</comment>
<keyword evidence="2" id="KW-0812">Transmembrane</keyword>
<dbReference type="CDD" id="cd01650">
    <property type="entry name" value="RT_nLTR_like"/>
    <property type="match status" value="1"/>
</dbReference>
<evidence type="ECO:0000256" key="2">
    <source>
        <dbReference type="SAM" id="Phobius"/>
    </source>
</evidence>
<evidence type="ECO:0000313" key="5">
    <source>
        <dbReference type="EMBL" id="KAJ8882571.1"/>
    </source>
</evidence>
<gene>
    <name evidence="5" type="ORF">PR048_014382</name>
</gene>
<keyword evidence="2" id="KW-0472">Membrane</keyword>
<reference evidence="5 6" key="1">
    <citation type="submission" date="2023-02" db="EMBL/GenBank/DDBJ databases">
        <title>LHISI_Scaffold_Assembly.</title>
        <authorList>
            <person name="Stuart O.P."/>
            <person name="Cleave R."/>
            <person name="Magrath M.J.L."/>
            <person name="Mikheyev A.S."/>
        </authorList>
    </citation>
    <scope>NUCLEOTIDE SEQUENCE [LARGE SCALE GENOMIC DNA]</scope>
    <source>
        <strain evidence="5">Daus_M_001</strain>
        <tissue evidence="5">Leg muscle</tissue>
    </source>
</reference>